<comment type="similarity">
    <text evidence="3 7">Belongs to the class-V pyridoxal-phosphate-dependent aminotransferase family.</text>
</comment>
<dbReference type="GO" id="GO:0004760">
    <property type="term" value="F:L-serine-pyruvate transaminase activity"/>
    <property type="evidence" value="ECO:0007669"/>
    <property type="project" value="TreeGrafter"/>
</dbReference>
<dbReference type="PANTHER" id="PTHR21152:SF40">
    <property type="entry name" value="ALANINE--GLYOXYLATE AMINOTRANSFERASE"/>
    <property type="match status" value="1"/>
</dbReference>
<keyword evidence="6 7" id="KW-0663">Pyridoxal phosphate</keyword>
<dbReference type="Proteomes" id="UP000326759">
    <property type="component" value="Unassembled WGS sequence"/>
</dbReference>
<dbReference type="InterPro" id="IPR015424">
    <property type="entry name" value="PyrdxlP-dep_Trfase"/>
</dbReference>
<dbReference type="EMBL" id="SEYY01000302">
    <property type="protein sequence ID" value="KAB7507536.1"/>
    <property type="molecule type" value="Genomic_DNA"/>
</dbReference>
<keyword evidence="11" id="KW-1185">Reference proteome</keyword>
<name>A0A5N5TN16_9CRUS</name>
<dbReference type="InterPro" id="IPR024169">
    <property type="entry name" value="SP_NH2Trfase/AEP_transaminase"/>
</dbReference>
<organism evidence="10 11">
    <name type="scientific">Armadillidium nasatum</name>
    <dbReference type="NCBI Taxonomy" id="96803"/>
    <lineage>
        <taxon>Eukaryota</taxon>
        <taxon>Metazoa</taxon>
        <taxon>Ecdysozoa</taxon>
        <taxon>Arthropoda</taxon>
        <taxon>Crustacea</taxon>
        <taxon>Multicrustacea</taxon>
        <taxon>Malacostraca</taxon>
        <taxon>Eumalacostraca</taxon>
        <taxon>Peracarida</taxon>
        <taxon>Isopoda</taxon>
        <taxon>Oniscidea</taxon>
        <taxon>Crinocheta</taxon>
        <taxon>Armadillidiidae</taxon>
        <taxon>Armadillidium</taxon>
    </lineage>
</organism>
<evidence type="ECO:0000256" key="7">
    <source>
        <dbReference type="PIRNR" id="PIRNR000524"/>
    </source>
</evidence>
<protein>
    <recommendedName>
        <fullName evidence="7">Alanine--glyoxylate aminotransferase</fullName>
        <ecNumber evidence="7">2.6.1.44</ecNumber>
    </recommendedName>
</protein>
<comment type="cofactor">
    <cofactor evidence="2 7">
        <name>pyridoxal 5'-phosphate</name>
        <dbReference type="ChEBI" id="CHEBI:597326"/>
    </cofactor>
</comment>
<dbReference type="GO" id="GO:0019265">
    <property type="term" value="P:glycine biosynthetic process, by transamination of glyoxylate"/>
    <property type="evidence" value="ECO:0007669"/>
    <property type="project" value="TreeGrafter"/>
</dbReference>
<dbReference type="AlphaFoldDB" id="A0A5N5TN16"/>
<comment type="catalytic activity">
    <reaction evidence="1 7">
        <text>glyoxylate + L-alanine = glycine + pyruvate</text>
        <dbReference type="Rhea" id="RHEA:24248"/>
        <dbReference type="ChEBI" id="CHEBI:15361"/>
        <dbReference type="ChEBI" id="CHEBI:36655"/>
        <dbReference type="ChEBI" id="CHEBI:57305"/>
        <dbReference type="ChEBI" id="CHEBI:57972"/>
        <dbReference type="EC" id="2.6.1.44"/>
    </reaction>
</comment>
<dbReference type="FunFam" id="3.90.1150.10:FF:000039">
    <property type="entry name" value="Serine--pyruvate aminotransferase"/>
    <property type="match status" value="1"/>
</dbReference>
<keyword evidence="4" id="KW-0032">Aminotransferase</keyword>
<dbReference type="GO" id="GO:0008453">
    <property type="term" value="F:alanine-glyoxylate transaminase activity"/>
    <property type="evidence" value="ECO:0007669"/>
    <property type="project" value="UniProtKB-EC"/>
</dbReference>
<dbReference type="Gene3D" id="3.90.1150.10">
    <property type="entry name" value="Aspartate Aminotransferase, domain 1"/>
    <property type="match status" value="1"/>
</dbReference>
<dbReference type="SUPFAM" id="SSF53383">
    <property type="entry name" value="PLP-dependent transferases"/>
    <property type="match status" value="1"/>
</dbReference>
<dbReference type="EC" id="2.6.1.44" evidence="7"/>
<dbReference type="PIRSF" id="PIRSF000524">
    <property type="entry name" value="SPT"/>
    <property type="match status" value="1"/>
</dbReference>
<evidence type="ECO:0000256" key="1">
    <source>
        <dbReference type="ARBA" id="ARBA00001781"/>
    </source>
</evidence>
<evidence type="ECO:0000256" key="5">
    <source>
        <dbReference type="ARBA" id="ARBA00022679"/>
    </source>
</evidence>
<evidence type="ECO:0000256" key="8">
    <source>
        <dbReference type="PIRSR" id="PIRSR000524-1"/>
    </source>
</evidence>
<dbReference type="InterPro" id="IPR015421">
    <property type="entry name" value="PyrdxlP-dep_Trfase_major"/>
</dbReference>
<evidence type="ECO:0000256" key="3">
    <source>
        <dbReference type="ARBA" id="ARBA00009236"/>
    </source>
</evidence>
<dbReference type="InterPro" id="IPR000192">
    <property type="entry name" value="Aminotrans_V_dom"/>
</dbReference>
<keyword evidence="5" id="KW-0808">Transferase</keyword>
<dbReference type="Pfam" id="PF00266">
    <property type="entry name" value="Aminotran_5"/>
    <property type="match status" value="1"/>
</dbReference>
<dbReference type="OrthoDB" id="7403325at2759"/>
<dbReference type="Gene3D" id="3.40.640.10">
    <property type="entry name" value="Type I PLP-dependent aspartate aminotransferase-like (Major domain)"/>
    <property type="match status" value="1"/>
</dbReference>
<evidence type="ECO:0000256" key="2">
    <source>
        <dbReference type="ARBA" id="ARBA00001933"/>
    </source>
</evidence>
<dbReference type="GO" id="GO:0009436">
    <property type="term" value="P:glyoxylate catabolic process"/>
    <property type="evidence" value="ECO:0007669"/>
    <property type="project" value="UniProtKB-ARBA"/>
</dbReference>
<comment type="caution">
    <text evidence="10">The sequence shown here is derived from an EMBL/GenBank/DDBJ whole genome shotgun (WGS) entry which is preliminary data.</text>
</comment>
<accession>A0A5N5TN16</accession>
<gene>
    <name evidence="10" type="ORF">Anas_07408</name>
</gene>
<evidence type="ECO:0000259" key="9">
    <source>
        <dbReference type="Pfam" id="PF00266"/>
    </source>
</evidence>
<evidence type="ECO:0000256" key="6">
    <source>
        <dbReference type="ARBA" id="ARBA00022898"/>
    </source>
</evidence>
<reference evidence="10 11" key="1">
    <citation type="journal article" date="2019" name="PLoS Biol.">
        <title>Sex chromosomes control vertical transmission of feminizing Wolbachia symbionts in an isopod.</title>
        <authorList>
            <person name="Becking T."/>
            <person name="Chebbi M.A."/>
            <person name="Giraud I."/>
            <person name="Moumen B."/>
            <person name="Laverre T."/>
            <person name="Caubet Y."/>
            <person name="Peccoud J."/>
            <person name="Gilbert C."/>
            <person name="Cordaux R."/>
        </authorList>
    </citation>
    <scope>NUCLEOTIDE SEQUENCE [LARGE SCALE GENOMIC DNA]</scope>
    <source>
        <strain evidence="10">ANa2</strain>
        <tissue evidence="10">Whole body excluding digestive tract and cuticle</tissue>
    </source>
</reference>
<evidence type="ECO:0000256" key="4">
    <source>
        <dbReference type="ARBA" id="ARBA00022576"/>
    </source>
</evidence>
<evidence type="ECO:0000313" key="11">
    <source>
        <dbReference type="Proteomes" id="UP000326759"/>
    </source>
</evidence>
<sequence>MENQLQICGPACLLRPVRVPSKLLLGPGPSNVSERVLRSMTSPMLGHLHPEFLKIMDDVKEGLKYLFQTEAQNVFCISGTGHAGMDSVMMNILEERDVILIAKNGIWGDRAADMAQRQGAVVRIIEKKPGEAFTPEEIEESLQKFRPKAFFIVHVESSTGVLQPLQEIGSICRKRVISDRRQPPRTFYFDYSHLANYWGCDNVARREGLAQLVEEGLKESWSRHKECADLLHRGIESLSLKLFVENLVWRAPTVTTIVVPQGINWKEASEHLMNKYKVEISGGLGPTAGKVWRIGLLGENCTKGNVEFVLRLLSDYLSNKDFYKSKL</sequence>
<proteinExistence type="inferred from homology"/>
<dbReference type="PANTHER" id="PTHR21152">
    <property type="entry name" value="AMINOTRANSFERASE CLASS V"/>
    <property type="match status" value="1"/>
</dbReference>
<dbReference type="InterPro" id="IPR015422">
    <property type="entry name" value="PyrdxlP-dep_Trfase_small"/>
</dbReference>
<feature type="domain" description="Aminotransferase class V" evidence="9">
    <location>
        <begin position="44"/>
        <end position="175"/>
    </location>
</feature>
<feature type="binding site" evidence="8">
    <location>
        <position position="293"/>
    </location>
    <ligand>
        <name>substrate</name>
    </ligand>
</feature>
<dbReference type="GO" id="GO:0005777">
    <property type="term" value="C:peroxisome"/>
    <property type="evidence" value="ECO:0007669"/>
    <property type="project" value="TreeGrafter"/>
</dbReference>
<evidence type="ECO:0000313" key="10">
    <source>
        <dbReference type="EMBL" id="KAB7507536.1"/>
    </source>
</evidence>